<accession>A0A221K9S8</accession>
<keyword evidence="1" id="KW-0614">Plasmid</keyword>
<dbReference type="KEGG" id="spse:SULPSESMR1_03577"/>
<name>A0A221K9S8_9RHOB</name>
<organism evidence="1 2">
    <name type="scientific">Pseudosulfitobacter pseudonitzschiae</name>
    <dbReference type="NCBI Taxonomy" id="1402135"/>
    <lineage>
        <taxon>Bacteria</taxon>
        <taxon>Pseudomonadati</taxon>
        <taxon>Pseudomonadota</taxon>
        <taxon>Alphaproteobacteria</taxon>
        <taxon>Rhodobacterales</taxon>
        <taxon>Roseobacteraceae</taxon>
        <taxon>Pseudosulfitobacter</taxon>
    </lineage>
</organism>
<proteinExistence type="predicted"/>
<dbReference type="Proteomes" id="UP000199754">
    <property type="component" value="Plasmid pSMR1-6"/>
</dbReference>
<reference evidence="1 2" key="1">
    <citation type="submission" date="2017-07" db="EMBL/GenBank/DDBJ databases">
        <title>Genome Sequence of Sulfitobacter pseudonitzschiae Strain SMR1 Isolated from a culture of the Diatom Skeletonema marinoi.</title>
        <authorList>
            <person name="Topel M."/>
            <person name="Pinder M.I.M."/>
            <person name="Johansson O.N."/>
            <person name="Kourtchenko O."/>
            <person name="Godhe A."/>
            <person name="Clarke A.K."/>
        </authorList>
    </citation>
    <scope>NUCLEOTIDE SEQUENCE [LARGE SCALE GENOMIC DNA]</scope>
    <source>
        <strain evidence="1 2">SMR1</strain>
        <plasmid evidence="1 2">pSMR1-6</plasmid>
    </source>
</reference>
<sequence length="64" mass="7080">MSSFLSDVDSMFEAASGSFDLPEGLAEKIRVCNATYITRFGVRLRGPMHTFTGWRGAFHPQQPG</sequence>
<gene>
    <name evidence="1" type="ORF">SULPSESMR1_03577</name>
</gene>
<dbReference type="EMBL" id="CP022421">
    <property type="protein sequence ID" value="ASM75620.1"/>
    <property type="molecule type" value="Genomic_DNA"/>
</dbReference>
<protein>
    <submittedName>
        <fullName evidence="1">Glutamate dehydrogenase</fullName>
    </submittedName>
</protein>
<dbReference type="AlphaFoldDB" id="A0A221K9S8"/>
<evidence type="ECO:0000313" key="2">
    <source>
        <dbReference type="Proteomes" id="UP000199754"/>
    </source>
</evidence>
<evidence type="ECO:0000313" key="1">
    <source>
        <dbReference type="EMBL" id="ASM75620.1"/>
    </source>
</evidence>
<geneLocation type="plasmid" evidence="1 2">
    <name>pSMR1-6</name>
</geneLocation>
<keyword evidence="2" id="KW-1185">Reference proteome</keyword>